<dbReference type="AlphaFoldDB" id="A0A4Z0M609"/>
<dbReference type="OrthoDB" id="145213at2"/>
<keyword evidence="3" id="KW-0732">Signal</keyword>
<evidence type="ECO:0000256" key="2">
    <source>
        <dbReference type="ARBA" id="ARBA00022526"/>
    </source>
</evidence>
<dbReference type="Gene3D" id="2.130.10.10">
    <property type="entry name" value="YVTN repeat-like/Quinoprotein amine dehydrogenase"/>
    <property type="match status" value="3"/>
</dbReference>
<feature type="signal peptide" evidence="3">
    <location>
        <begin position="1"/>
        <end position="23"/>
    </location>
</feature>
<dbReference type="Pfam" id="PF10282">
    <property type="entry name" value="Lactonase"/>
    <property type="match status" value="2"/>
</dbReference>
<keyword evidence="2" id="KW-0313">Glucose metabolism</keyword>
<dbReference type="Proteomes" id="UP000298050">
    <property type="component" value="Unassembled WGS sequence"/>
</dbReference>
<name>A0A4Z0M609_9GAMM</name>
<accession>A0A4Z0M609</accession>
<gene>
    <name evidence="4" type="ORF">E4634_06425</name>
</gene>
<dbReference type="PANTHER" id="PTHR30344">
    <property type="entry name" value="6-PHOSPHOGLUCONOLACTONASE-RELATED"/>
    <property type="match status" value="1"/>
</dbReference>
<dbReference type="GO" id="GO:0006006">
    <property type="term" value="P:glucose metabolic process"/>
    <property type="evidence" value="ECO:0007669"/>
    <property type="project" value="UniProtKB-KW"/>
</dbReference>
<evidence type="ECO:0000313" key="4">
    <source>
        <dbReference type="EMBL" id="TGD74828.1"/>
    </source>
</evidence>
<evidence type="ECO:0000256" key="1">
    <source>
        <dbReference type="ARBA" id="ARBA00005564"/>
    </source>
</evidence>
<evidence type="ECO:0000256" key="3">
    <source>
        <dbReference type="SAM" id="SignalP"/>
    </source>
</evidence>
<dbReference type="SUPFAM" id="SSF50974">
    <property type="entry name" value="Nitrous oxide reductase, N-terminal domain"/>
    <property type="match status" value="1"/>
</dbReference>
<keyword evidence="5" id="KW-1185">Reference proteome</keyword>
<proteinExistence type="inferred from homology"/>
<dbReference type="InterPro" id="IPR011045">
    <property type="entry name" value="N2O_reductase_N"/>
</dbReference>
<organism evidence="4 5">
    <name type="scientific">Mangrovimicrobium sediminis</name>
    <dbReference type="NCBI Taxonomy" id="2562682"/>
    <lineage>
        <taxon>Bacteria</taxon>
        <taxon>Pseudomonadati</taxon>
        <taxon>Pseudomonadota</taxon>
        <taxon>Gammaproteobacteria</taxon>
        <taxon>Cellvibrionales</taxon>
        <taxon>Halieaceae</taxon>
        <taxon>Mangrovimicrobium</taxon>
    </lineage>
</organism>
<dbReference type="InterPro" id="IPR015943">
    <property type="entry name" value="WD40/YVTN_repeat-like_dom_sf"/>
</dbReference>
<dbReference type="InterPro" id="IPR019405">
    <property type="entry name" value="Lactonase_7-beta_prop"/>
</dbReference>
<comment type="similarity">
    <text evidence="1">Belongs to the cycloisomerase 2 family.</text>
</comment>
<protein>
    <submittedName>
        <fullName evidence="4">3-carboxymuconate cyclase</fullName>
    </submittedName>
</protein>
<keyword evidence="2" id="KW-0119">Carbohydrate metabolism</keyword>
<evidence type="ECO:0000313" key="5">
    <source>
        <dbReference type="Proteomes" id="UP000298050"/>
    </source>
</evidence>
<dbReference type="GO" id="GO:0017057">
    <property type="term" value="F:6-phosphogluconolactonase activity"/>
    <property type="evidence" value="ECO:0007669"/>
    <property type="project" value="TreeGrafter"/>
</dbReference>
<dbReference type="PANTHER" id="PTHR30344:SF1">
    <property type="entry name" value="6-PHOSPHOGLUCONOLACTONASE"/>
    <property type="match status" value="1"/>
</dbReference>
<dbReference type="RefSeq" id="WP_135441954.1">
    <property type="nucleotide sequence ID" value="NZ_SRLE01000005.1"/>
</dbReference>
<sequence length="368" mass="36314">MSRIIRVICLLLALPLGAQAVQAAPGGAATARVFSMTNAPAGNEILMLSYTPGSGLVMNGSVASGGAGTGAGLGNQGGVVLSDDNRWLFAVNAGSDSVSVFRVLDTGLLLVDTVASGGSQPVSVTTFGDLLYVLNAGSDSIAGFHIGVTGQLTALPNSVRYLSGAGTGPAQISFSPWGDALVVTEKATNLITTFVVAGGLPGNAIINASVGATPFGFGFDRFGHLLVTEAAGGATDASSVSSYELSADGSLAVLDAAVPTTESAACWLLTSKNGRVAFTTNTASQSISALRVGRSGELTLTTEDGVAASTGAGSSPIDLAITGSGRLMFALSAVDGSISAYGVRANGTLSPLTGATGLPTGMNGLAAF</sequence>
<dbReference type="EMBL" id="SRLE01000005">
    <property type="protein sequence ID" value="TGD74828.1"/>
    <property type="molecule type" value="Genomic_DNA"/>
</dbReference>
<feature type="chain" id="PRO_5021302256" evidence="3">
    <location>
        <begin position="24"/>
        <end position="368"/>
    </location>
</feature>
<comment type="caution">
    <text evidence="4">The sequence shown here is derived from an EMBL/GenBank/DDBJ whole genome shotgun (WGS) entry which is preliminary data.</text>
</comment>
<reference evidence="4 5" key="1">
    <citation type="submission" date="2019-04" db="EMBL/GenBank/DDBJ databases">
        <title>Taxonomy of novel Haliea sp. from mangrove soil of West Coast of India.</title>
        <authorList>
            <person name="Verma A."/>
            <person name="Kumar P."/>
            <person name="Krishnamurthi S."/>
        </authorList>
    </citation>
    <scope>NUCLEOTIDE SEQUENCE [LARGE SCALE GENOMIC DNA]</scope>
    <source>
        <strain evidence="4 5">SAOS-164</strain>
    </source>
</reference>
<dbReference type="InterPro" id="IPR050282">
    <property type="entry name" value="Cycloisomerase_2"/>
</dbReference>